<accession>A0A2A2HM57</accession>
<reference evidence="1 2" key="1">
    <citation type="journal article" date="2017" name="BMC Genomics">
        <title>Genomic analysis of methanogenic archaea reveals a shift towards energy conservation.</title>
        <authorList>
            <person name="Gilmore S.P."/>
            <person name="Henske J.K."/>
            <person name="Sexton J.A."/>
            <person name="Solomon K.V."/>
            <person name="Seppala S."/>
            <person name="Yoo J.I."/>
            <person name="Huyett L.M."/>
            <person name="Pressman A."/>
            <person name="Cogan J.Z."/>
            <person name="Kivenson V."/>
            <person name="Peng X."/>
            <person name="Tan Y."/>
            <person name="Valentine D.L."/>
            <person name="O'Malley M.A."/>
        </authorList>
    </citation>
    <scope>NUCLEOTIDE SEQUENCE [LARGE SCALE GENOMIC DNA]</scope>
    <source>
        <strain evidence="1 2">MC-15</strain>
    </source>
</reference>
<organism evidence="1 2">
    <name type="scientific">Methanosarcina spelaei</name>
    <dbReference type="NCBI Taxonomy" id="1036679"/>
    <lineage>
        <taxon>Archaea</taxon>
        <taxon>Methanobacteriati</taxon>
        <taxon>Methanobacteriota</taxon>
        <taxon>Stenosarchaea group</taxon>
        <taxon>Methanomicrobia</taxon>
        <taxon>Methanosarcinales</taxon>
        <taxon>Methanosarcinaceae</taxon>
        <taxon>Methanosarcina</taxon>
    </lineage>
</organism>
<evidence type="ECO:0000313" key="1">
    <source>
        <dbReference type="EMBL" id="PAV10487.1"/>
    </source>
</evidence>
<name>A0A2A2HM57_9EURY</name>
<comment type="caution">
    <text evidence="1">The sequence shown here is derived from an EMBL/GenBank/DDBJ whole genome shotgun (WGS) entry which is preliminary data.</text>
</comment>
<proteinExistence type="predicted"/>
<dbReference type="EMBL" id="LMVP01000556">
    <property type="protein sequence ID" value="PAV10487.1"/>
    <property type="molecule type" value="Genomic_DNA"/>
</dbReference>
<gene>
    <name evidence="1" type="ORF">ASJ81_13140</name>
</gene>
<sequence>MIKPFFKRFVGKPFLKKLEGKPLFEMECGTRTAIRKVHKKYYSQMLFTNAIHKHYLQTLFTNITHKYYIVRES</sequence>
<keyword evidence="2" id="KW-1185">Reference proteome</keyword>
<evidence type="ECO:0000313" key="2">
    <source>
        <dbReference type="Proteomes" id="UP000218164"/>
    </source>
</evidence>
<protein>
    <submittedName>
        <fullName evidence="1">Uncharacterized protein</fullName>
    </submittedName>
</protein>
<dbReference type="Proteomes" id="UP000218164">
    <property type="component" value="Unassembled WGS sequence"/>
</dbReference>
<dbReference type="AlphaFoldDB" id="A0A2A2HM57"/>